<dbReference type="EMBL" id="CP046883">
    <property type="protein sequence ID" value="QNH96433.1"/>
    <property type="molecule type" value="Genomic_DNA"/>
</dbReference>
<dbReference type="InterPro" id="IPR009003">
    <property type="entry name" value="Peptidase_S1_PA"/>
</dbReference>
<gene>
    <name evidence="1" type="ORF">GP473_06985</name>
</gene>
<dbReference type="RefSeq" id="WP_186276766.1">
    <property type="nucleotide sequence ID" value="NZ_CP046883.1"/>
</dbReference>
<dbReference type="Gene3D" id="2.40.10.10">
    <property type="entry name" value="Trypsin-like serine proteases"/>
    <property type="match status" value="2"/>
</dbReference>
<evidence type="ECO:0008006" key="3">
    <source>
        <dbReference type="Google" id="ProtNLM"/>
    </source>
</evidence>
<accession>A0A7G7YPL3</accession>
<reference evidence="1 2" key="1">
    <citation type="submission" date="2019-12" db="EMBL/GenBank/DDBJ databases">
        <title>Corynebacterium sp. nov., isolated from feces of the Anser Albifrons in China.</title>
        <authorList>
            <person name="Liu Q."/>
        </authorList>
    </citation>
    <scope>NUCLEOTIDE SEQUENCE [LARGE SCALE GENOMIC DNA]</scope>
    <source>
        <strain evidence="1 2">23H37-10</strain>
    </source>
</reference>
<dbReference type="KEGG" id="cans:GP473_06985"/>
<keyword evidence="2" id="KW-1185">Reference proteome</keyword>
<evidence type="ECO:0000313" key="2">
    <source>
        <dbReference type="Proteomes" id="UP000515275"/>
    </source>
</evidence>
<protein>
    <recommendedName>
        <fullName evidence="3">Secreted protein</fullName>
    </recommendedName>
</protein>
<dbReference type="AlphaFoldDB" id="A0A7G7YPL3"/>
<sequence>MHHSQSTSTDKLSAVTRRSFTRRGIAAASITLALIDGAAMAPTAQALPGSSEPTISIPGAEMLSGSRVPGHYFQSPVAPKEQRDILPKALVGPSTPIAVGEGICTTAVSGYDSAGNKVAITAGHCGKAGDPVYSLDAPSAGRIGTYVRTGQPDYGVIKLDDDVVLTNHYGDVTITQLGGALPADNTQVCKTGITTGTTCGPKIRMEGPMIVAHMCGSNGDSGAPIYSDRRLVGIVNGGVGLLPSCLTPLQGEFHAPTAGADWNVIQRDLDAQGGVGAGFHLP</sequence>
<dbReference type="SUPFAM" id="SSF50494">
    <property type="entry name" value="Trypsin-like serine proteases"/>
    <property type="match status" value="1"/>
</dbReference>
<organism evidence="1 2">
    <name type="scientific">Corynebacterium anserum</name>
    <dbReference type="NCBI Taxonomy" id="2684406"/>
    <lineage>
        <taxon>Bacteria</taxon>
        <taxon>Bacillati</taxon>
        <taxon>Actinomycetota</taxon>
        <taxon>Actinomycetes</taxon>
        <taxon>Mycobacteriales</taxon>
        <taxon>Corynebacteriaceae</taxon>
        <taxon>Corynebacterium</taxon>
    </lineage>
</organism>
<dbReference type="InterPro" id="IPR043504">
    <property type="entry name" value="Peptidase_S1_PA_chymotrypsin"/>
</dbReference>
<dbReference type="Proteomes" id="UP000515275">
    <property type="component" value="Chromosome"/>
</dbReference>
<proteinExistence type="predicted"/>
<name>A0A7G7YPL3_9CORY</name>
<evidence type="ECO:0000313" key="1">
    <source>
        <dbReference type="EMBL" id="QNH96433.1"/>
    </source>
</evidence>
<dbReference type="PROSITE" id="PS51318">
    <property type="entry name" value="TAT"/>
    <property type="match status" value="1"/>
</dbReference>
<dbReference type="InterPro" id="IPR006311">
    <property type="entry name" value="TAT_signal"/>
</dbReference>